<proteinExistence type="predicted"/>
<feature type="region of interest" description="Disordered" evidence="1">
    <location>
        <begin position="51"/>
        <end position="110"/>
    </location>
</feature>
<name>A0A1J4KDF6_9EUKA</name>
<dbReference type="SUPFAM" id="SSF48371">
    <property type="entry name" value="ARM repeat"/>
    <property type="match status" value="1"/>
</dbReference>
<dbReference type="GO" id="GO:0000159">
    <property type="term" value="C:protein phosphatase type 2A complex"/>
    <property type="evidence" value="ECO:0007669"/>
    <property type="project" value="InterPro"/>
</dbReference>
<dbReference type="Gene3D" id="1.25.10.10">
    <property type="entry name" value="Leucine-rich Repeat Variant"/>
    <property type="match status" value="1"/>
</dbReference>
<dbReference type="EMBL" id="MLAK01000638">
    <property type="protein sequence ID" value="OHT09471.1"/>
    <property type="molecule type" value="Genomic_DNA"/>
</dbReference>
<gene>
    <name evidence="2" type="ORF">TRFO_04550</name>
</gene>
<dbReference type="GO" id="GO:0019888">
    <property type="term" value="F:protein phosphatase regulator activity"/>
    <property type="evidence" value="ECO:0007669"/>
    <property type="project" value="InterPro"/>
</dbReference>
<dbReference type="InterPro" id="IPR011989">
    <property type="entry name" value="ARM-like"/>
</dbReference>
<dbReference type="FunFam" id="1.25.10.10:FF:000331">
    <property type="entry name" value="Phosphoprotein phosphatase, putative"/>
    <property type="match status" value="1"/>
</dbReference>
<dbReference type="VEuPathDB" id="TrichDB:TRFO_04550"/>
<evidence type="ECO:0000313" key="2">
    <source>
        <dbReference type="EMBL" id="OHT09471.1"/>
    </source>
</evidence>
<dbReference type="GO" id="GO:0007165">
    <property type="term" value="P:signal transduction"/>
    <property type="evidence" value="ECO:0007669"/>
    <property type="project" value="InterPro"/>
</dbReference>
<dbReference type="Proteomes" id="UP000179807">
    <property type="component" value="Unassembled WGS sequence"/>
</dbReference>
<keyword evidence="3" id="KW-1185">Reference proteome</keyword>
<accession>A0A1J4KDF6</accession>
<dbReference type="InterPro" id="IPR002554">
    <property type="entry name" value="PP2A_B56"/>
</dbReference>
<dbReference type="PANTHER" id="PTHR10257">
    <property type="entry name" value="SERINE/THREONINE PROTEIN PHOSPHATASE 2A PP2A REGULATORY SUBUNIT B"/>
    <property type="match status" value="1"/>
</dbReference>
<dbReference type="OrthoDB" id="10264446at2759"/>
<protein>
    <recommendedName>
        <fullName evidence="4">Phosphoprotein phosphatase</fullName>
    </recommendedName>
</protein>
<reference evidence="2" key="1">
    <citation type="submission" date="2016-10" db="EMBL/GenBank/DDBJ databases">
        <authorList>
            <person name="Benchimol M."/>
            <person name="Almeida L.G."/>
            <person name="Vasconcelos A.T."/>
            <person name="Perreira-Neves A."/>
            <person name="Rosa I.A."/>
            <person name="Tasca T."/>
            <person name="Bogo M.R."/>
            <person name="de Souza W."/>
        </authorList>
    </citation>
    <scope>NUCLEOTIDE SEQUENCE [LARGE SCALE GENOMIC DNA]</scope>
    <source>
        <strain evidence="2">K</strain>
    </source>
</reference>
<dbReference type="Pfam" id="PF01603">
    <property type="entry name" value="B56"/>
    <property type="match status" value="1"/>
</dbReference>
<dbReference type="InterPro" id="IPR016024">
    <property type="entry name" value="ARM-type_fold"/>
</dbReference>
<feature type="compositionally biased region" description="Low complexity" evidence="1">
    <location>
        <begin position="165"/>
        <end position="178"/>
    </location>
</feature>
<comment type="caution">
    <text evidence="2">The sequence shown here is derived from an EMBL/GenBank/DDBJ whole genome shotgun (WGS) entry which is preliminary data.</text>
</comment>
<dbReference type="RefSeq" id="XP_068362607.1">
    <property type="nucleotide sequence ID" value="XM_068491967.1"/>
</dbReference>
<dbReference type="GeneID" id="94826671"/>
<dbReference type="AlphaFoldDB" id="A0A1J4KDF6"/>
<evidence type="ECO:0000256" key="1">
    <source>
        <dbReference type="SAM" id="MobiDB-lite"/>
    </source>
</evidence>
<evidence type="ECO:0008006" key="4">
    <source>
        <dbReference type="Google" id="ProtNLM"/>
    </source>
</evidence>
<evidence type="ECO:0000313" key="3">
    <source>
        <dbReference type="Proteomes" id="UP000179807"/>
    </source>
</evidence>
<organism evidence="2 3">
    <name type="scientific">Tritrichomonas foetus</name>
    <dbReference type="NCBI Taxonomy" id="1144522"/>
    <lineage>
        <taxon>Eukaryota</taxon>
        <taxon>Metamonada</taxon>
        <taxon>Parabasalia</taxon>
        <taxon>Tritrichomonadida</taxon>
        <taxon>Tritrichomonadidae</taxon>
        <taxon>Tritrichomonas</taxon>
    </lineage>
</organism>
<dbReference type="PANTHER" id="PTHR10257:SF3">
    <property type="entry name" value="SERINE_THREONINE-PROTEIN PHOSPHATASE 2A 56 KDA REGULATORY SUBUNIT GAMMA ISOFORM"/>
    <property type="match status" value="1"/>
</dbReference>
<sequence length="688" mass="78487">MALARQAREKSAMQFCLFQSTPQGAASKQKYLSIHRATLEPLQGQIESTIRQPDNLSPNNPNNGNGYAGIKLGSADSHHDSSNRFTNSFPVPGCANPSTPANLTNSNSINSLSPNNNSISTLNLQNNQLTDRINNLTQPIFSPKLHNIAPSHGKKISQTPVLLKPHNSNPSSGSPNSSCYSQKENVLPANISHNNSQQILRKLDLTDNDLPSQRFSSLKSTSKSLQVFNNELLALPSSVDDPNFDRIFVEKLELCSHLLDFSSPQADSKEKLIKARSLCEFIELFENAREIHKLSETQQKQAFDMLYENIFTQDPTVPIPGIRSDINVVITEPSWPHLFYCYQILNRFSQVFSNSPLININIAKQAINLSQLPDTNERMQLIAFLRAYFDNHPDDRLTLLKEIEKKLIDLRDGSVSPYCAMPLLIFLTHMYPRLNMDMMQYFLQIISQSVVPLAGLNFLILYHQNLRQLLATVLQGHPQYAMKWLRDLELRWPLTNGSKQQQFLEMLLFLFSKIPQDTFKPMAQRVFAFLAECVGSQHSKVSETAMAIWSKATPENWVGLNNKVAMHEMFENVSLIAEQKHWCKANAEKAQQALNDMNRINKNMYHQMKMAQKQRRAQRYIHRAPNDCQRGWAAIARKAKERSPNNEFDLNAKLKEFYDLFHNEKKETLAPTRFVPVIPKDKNKDKKK</sequence>
<feature type="region of interest" description="Disordered" evidence="1">
    <location>
        <begin position="161"/>
        <end position="182"/>
    </location>
</feature>